<dbReference type="AlphaFoldDB" id="A0AAW8RQN1"/>
<evidence type="ECO:0000313" key="1">
    <source>
        <dbReference type="EMBL" id="MDT2371478.1"/>
    </source>
</evidence>
<comment type="caution">
    <text evidence="1">The sequence shown here is derived from an EMBL/GenBank/DDBJ whole genome shotgun (WGS) entry which is preliminary data.</text>
</comment>
<dbReference type="EMBL" id="JARPTX010000165">
    <property type="protein sequence ID" value="MDT2371478.1"/>
    <property type="molecule type" value="Genomic_DNA"/>
</dbReference>
<sequence length="296" mass="35656">MSENNYKKIGYNSLLNMSYEEAIHYLLNKYGEVSDDYFKEKSYARFLRGEIKTITKGKYSKTSEGLYCHHIYENKYENISSLYYINCFKYPFKYQKKESLVYCDLFEHLILHALIIKETEAEYGLHGYEEYLYPIAIDWFLNETDPKPEWMKKCKERAYLNQQDAEKIINKIHEIISPFKEARSAMLEEEYKKSIKKNIASKLGMTVSEYEEYLVQEEKEAKKRLKLEELERLNEFNKKYPNLQKINVNNTTPRKKILNFLYELAYSKDFPKRKDFYKAKISLIRDELLEELNDIL</sequence>
<proteinExistence type="predicted"/>
<dbReference type="Proteomes" id="UP001260956">
    <property type="component" value="Unassembled WGS sequence"/>
</dbReference>
<protein>
    <submittedName>
        <fullName evidence="1">Uncharacterized protein</fullName>
    </submittedName>
</protein>
<name>A0AAW8RQN1_ENTFC</name>
<evidence type="ECO:0000313" key="2">
    <source>
        <dbReference type="Proteomes" id="UP001260956"/>
    </source>
</evidence>
<dbReference type="RefSeq" id="WP_002297439.1">
    <property type="nucleotide sequence ID" value="NZ_CAKMCF010000071.1"/>
</dbReference>
<organism evidence="1 2">
    <name type="scientific">Enterococcus faecium</name>
    <name type="common">Streptococcus faecium</name>
    <dbReference type="NCBI Taxonomy" id="1352"/>
    <lineage>
        <taxon>Bacteria</taxon>
        <taxon>Bacillati</taxon>
        <taxon>Bacillota</taxon>
        <taxon>Bacilli</taxon>
        <taxon>Lactobacillales</taxon>
        <taxon>Enterococcaceae</taxon>
        <taxon>Enterococcus</taxon>
    </lineage>
</organism>
<gene>
    <name evidence="1" type="ORF">P6Z85_15385</name>
</gene>
<accession>A0AAW8RQN1</accession>
<reference evidence="1" key="1">
    <citation type="submission" date="2023-03" db="EMBL/GenBank/DDBJ databases">
        <authorList>
            <person name="Shen W."/>
            <person name="Cai J."/>
        </authorList>
    </citation>
    <scope>NUCLEOTIDE SEQUENCE</scope>
    <source>
        <strain evidence="1">B1010-2</strain>
    </source>
</reference>